<feature type="region of interest" description="Disordered" evidence="2">
    <location>
        <begin position="40"/>
        <end position="63"/>
    </location>
</feature>
<dbReference type="InterPro" id="IPR032799">
    <property type="entry name" value="TAXi_C"/>
</dbReference>
<evidence type="ECO:0000256" key="1">
    <source>
        <dbReference type="ARBA" id="ARBA00007447"/>
    </source>
</evidence>
<protein>
    <submittedName>
        <fullName evidence="5">Os06g0305400 protein</fullName>
    </submittedName>
</protein>
<sequence>MSSNAPCLLLCALLLLLLLPRHGSSDLGGAPLRRRHIVLRSTQPSSPSTSPCSSPSVPSDANTMPLVHRRGIRSAFGGARSDENGGQPTADEAFDRDAVRLRSLFAVPRQLGGVEAGGGAPTPAPAAAAGGGVTVTPMVAPISVAPGALEYRVLAGYGAPAQRFPVAFDTNFGVSVLRCKPCVGGAPCDPAFEPSRSSSFAAIPCGSPECAVECTGASCPFTIQFGNVTVANGTLVRDTLTLPPSATFAGFTFGCIEVGADADTFDGAVGLIDLSRSSHSLASRVISNGATTSAAAFSYCLPSSSATSSRGFLSIGASRPEYSGGDIKYAPMSSNPNHPNSYFVDLVGISVGGEDLPVPPAVFAAHGTLLEAATEFTFLAPAAYAALRDAFRKDMAPYPAAPPFRVLDTCYNLTGLASLAVPAVALRFAGGTELELDVRQMMYFADPSSVPVRPASTTTPSSSATARRRSSSPWRSTPASASPWCGARRAAPGRPATAWRRSTPPGRRRSPPCRAARRTAGAAARQGRRRRVPSRHSRSCPAPWLRTCSRSRRRRASTTSRSAASRAPAASPWAPPGCSTSAGTAGRWHHGSPPTPVAHSPTACRSPRPPPTASSPLAKPTCPTTALLA</sequence>
<keyword evidence="3" id="KW-0732">Signal</keyword>
<dbReference type="Pfam" id="PF14543">
    <property type="entry name" value="TAXi_N"/>
    <property type="match status" value="1"/>
</dbReference>
<dbReference type="STRING" id="39947.A0A0P0WVN9"/>
<dbReference type="Pfam" id="PF14541">
    <property type="entry name" value="TAXi_C"/>
    <property type="match status" value="1"/>
</dbReference>
<dbReference type="GO" id="GO:0004190">
    <property type="term" value="F:aspartic-type endopeptidase activity"/>
    <property type="evidence" value="ECO:0007669"/>
    <property type="project" value="InterPro"/>
</dbReference>
<feature type="region of interest" description="Disordered" evidence="2">
    <location>
        <begin position="449"/>
        <end position="629"/>
    </location>
</feature>
<keyword evidence="6" id="KW-1185">Reference proteome</keyword>
<dbReference type="eggNOG" id="KOG1339">
    <property type="taxonomic scope" value="Eukaryota"/>
</dbReference>
<dbReference type="GO" id="GO:0006508">
    <property type="term" value="P:proteolysis"/>
    <property type="evidence" value="ECO:0007669"/>
    <property type="project" value="InterPro"/>
</dbReference>
<feature type="compositionally biased region" description="Low complexity" evidence="2">
    <location>
        <begin position="449"/>
        <end position="505"/>
    </location>
</feature>
<proteinExistence type="inferred from homology"/>
<dbReference type="Proteomes" id="UP000059680">
    <property type="component" value="Chromosome 6"/>
</dbReference>
<reference evidence="6" key="1">
    <citation type="journal article" date="2005" name="Nature">
        <title>The map-based sequence of the rice genome.</title>
        <authorList>
            <consortium name="International rice genome sequencing project (IRGSP)"/>
            <person name="Matsumoto T."/>
            <person name="Wu J."/>
            <person name="Kanamori H."/>
            <person name="Katayose Y."/>
            <person name="Fujisawa M."/>
            <person name="Namiki N."/>
            <person name="Mizuno H."/>
            <person name="Yamamoto K."/>
            <person name="Antonio B.A."/>
            <person name="Baba T."/>
            <person name="Sakata K."/>
            <person name="Nagamura Y."/>
            <person name="Aoki H."/>
            <person name="Arikawa K."/>
            <person name="Arita K."/>
            <person name="Bito T."/>
            <person name="Chiden Y."/>
            <person name="Fujitsuka N."/>
            <person name="Fukunaka R."/>
            <person name="Hamada M."/>
            <person name="Harada C."/>
            <person name="Hayashi A."/>
            <person name="Hijishita S."/>
            <person name="Honda M."/>
            <person name="Hosokawa S."/>
            <person name="Ichikawa Y."/>
            <person name="Idonuma A."/>
            <person name="Iijima M."/>
            <person name="Ikeda M."/>
            <person name="Ikeno M."/>
            <person name="Ito K."/>
            <person name="Ito S."/>
            <person name="Ito T."/>
            <person name="Ito Y."/>
            <person name="Ito Y."/>
            <person name="Iwabuchi A."/>
            <person name="Kamiya K."/>
            <person name="Karasawa W."/>
            <person name="Kurita K."/>
            <person name="Katagiri S."/>
            <person name="Kikuta A."/>
            <person name="Kobayashi H."/>
            <person name="Kobayashi N."/>
            <person name="Machita K."/>
            <person name="Maehara T."/>
            <person name="Masukawa M."/>
            <person name="Mizubayashi T."/>
            <person name="Mukai Y."/>
            <person name="Nagasaki H."/>
            <person name="Nagata Y."/>
            <person name="Naito S."/>
            <person name="Nakashima M."/>
            <person name="Nakama Y."/>
            <person name="Nakamichi Y."/>
            <person name="Nakamura M."/>
            <person name="Meguro A."/>
            <person name="Negishi M."/>
            <person name="Ohta I."/>
            <person name="Ohta T."/>
            <person name="Okamoto M."/>
            <person name="Ono N."/>
            <person name="Saji S."/>
            <person name="Sakaguchi M."/>
            <person name="Sakai K."/>
            <person name="Shibata M."/>
            <person name="Shimokawa T."/>
            <person name="Song J."/>
            <person name="Takazaki Y."/>
            <person name="Terasawa K."/>
            <person name="Tsugane M."/>
            <person name="Tsuji K."/>
            <person name="Ueda S."/>
            <person name="Waki K."/>
            <person name="Yamagata H."/>
            <person name="Yamamoto M."/>
            <person name="Yamamoto S."/>
            <person name="Yamane H."/>
            <person name="Yoshiki S."/>
            <person name="Yoshihara R."/>
            <person name="Yukawa K."/>
            <person name="Zhong H."/>
            <person name="Yano M."/>
            <person name="Yuan Q."/>
            <person name="Ouyang S."/>
            <person name="Liu J."/>
            <person name="Jones K.M."/>
            <person name="Gansberger K."/>
            <person name="Moffat K."/>
            <person name="Hill J."/>
            <person name="Bera J."/>
            <person name="Fadrosh D."/>
            <person name="Jin S."/>
            <person name="Johri S."/>
            <person name="Kim M."/>
            <person name="Overton L."/>
            <person name="Reardon M."/>
            <person name="Tsitrin T."/>
            <person name="Vuong H."/>
            <person name="Weaver B."/>
            <person name="Ciecko A."/>
            <person name="Tallon L."/>
            <person name="Jackson J."/>
            <person name="Pai G."/>
            <person name="Aken S.V."/>
            <person name="Utterback T."/>
            <person name="Reidmuller S."/>
            <person name="Feldblyum T."/>
            <person name="Hsiao J."/>
            <person name="Zismann V."/>
            <person name="Iobst S."/>
            <person name="de Vazeille A.R."/>
            <person name="Buell C.R."/>
            <person name="Ying K."/>
            <person name="Li Y."/>
            <person name="Lu T."/>
            <person name="Huang Y."/>
            <person name="Zhao Q."/>
            <person name="Feng Q."/>
            <person name="Zhang L."/>
            <person name="Zhu J."/>
            <person name="Weng Q."/>
            <person name="Mu J."/>
            <person name="Lu Y."/>
            <person name="Fan D."/>
            <person name="Liu Y."/>
            <person name="Guan J."/>
            <person name="Zhang Y."/>
            <person name="Yu S."/>
            <person name="Liu X."/>
            <person name="Zhang Y."/>
            <person name="Hong G."/>
            <person name="Han B."/>
            <person name="Choisne N."/>
            <person name="Demange N."/>
            <person name="Orjeda G."/>
            <person name="Samain S."/>
            <person name="Cattolico L."/>
            <person name="Pelletier E."/>
            <person name="Couloux A."/>
            <person name="Segurens B."/>
            <person name="Wincker P."/>
            <person name="D'Hont A."/>
            <person name="Scarpelli C."/>
            <person name="Weissenbach J."/>
            <person name="Salanoubat M."/>
            <person name="Quetier F."/>
            <person name="Yu Y."/>
            <person name="Kim H.R."/>
            <person name="Rambo T."/>
            <person name="Currie J."/>
            <person name="Collura K."/>
            <person name="Luo M."/>
            <person name="Yang T."/>
            <person name="Ammiraju J.S.S."/>
            <person name="Engler F."/>
            <person name="Soderlund C."/>
            <person name="Wing R.A."/>
            <person name="Palmer L.E."/>
            <person name="de la Bastide M."/>
            <person name="Spiegel L."/>
            <person name="Nascimento L."/>
            <person name="Zutavern T."/>
            <person name="O'Shaughnessy A."/>
            <person name="Dike S."/>
            <person name="Dedhia N."/>
            <person name="Preston R."/>
            <person name="Balija V."/>
            <person name="McCombie W.R."/>
            <person name="Chow T."/>
            <person name="Chen H."/>
            <person name="Chung M."/>
            <person name="Chen C."/>
            <person name="Shaw J."/>
            <person name="Wu H."/>
            <person name="Hsiao K."/>
            <person name="Chao Y."/>
            <person name="Chu M."/>
            <person name="Cheng C."/>
            <person name="Hour A."/>
            <person name="Lee P."/>
            <person name="Lin S."/>
            <person name="Lin Y."/>
            <person name="Liou J."/>
            <person name="Liu S."/>
            <person name="Hsing Y."/>
            <person name="Raghuvanshi S."/>
            <person name="Mohanty A."/>
            <person name="Bharti A.K."/>
            <person name="Gaur A."/>
            <person name="Gupta V."/>
            <person name="Kumar D."/>
            <person name="Ravi V."/>
            <person name="Vij S."/>
            <person name="Kapur A."/>
            <person name="Khurana P."/>
            <person name="Khurana P."/>
            <person name="Khurana J.P."/>
            <person name="Tyagi A.K."/>
            <person name="Gaikwad K."/>
            <person name="Singh A."/>
            <person name="Dalal V."/>
            <person name="Srivastava S."/>
            <person name="Dixit A."/>
            <person name="Pal A.K."/>
            <person name="Ghazi I.A."/>
            <person name="Yadav M."/>
            <person name="Pandit A."/>
            <person name="Bhargava A."/>
            <person name="Sureshbabu K."/>
            <person name="Batra K."/>
            <person name="Sharma T.R."/>
            <person name="Mohapatra T."/>
            <person name="Singh N.K."/>
            <person name="Messing J."/>
            <person name="Nelson A.B."/>
            <person name="Fuks G."/>
            <person name="Kavchok S."/>
            <person name="Keizer G."/>
            <person name="Linton E."/>
            <person name="Llaca V."/>
            <person name="Song R."/>
            <person name="Tanyolac B."/>
            <person name="Young S."/>
            <person name="Ho-Il K."/>
            <person name="Hahn J.H."/>
            <person name="Sangsakoo G."/>
            <person name="Vanavichit A."/>
            <person name="de Mattos Luiz.A.T."/>
            <person name="Zimmer P.D."/>
            <person name="Malone G."/>
            <person name="Dellagostin O."/>
            <person name="de Oliveira A.C."/>
            <person name="Bevan M."/>
            <person name="Bancroft I."/>
            <person name="Minx P."/>
            <person name="Cordum H."/>
            <person name="Wilson R."/>
            <person name="Cheng Z."/>
            <person name="Jin W."/>
            <person name="Jiang J."/>
            <person name="Leong S.A."/>
            <person name="Iwama H."/>
            <person name="Gojobori T."/>
            <person name="Itoh T."/>
            <person name="Niimura Y."/>
            <person name="Fujii Y."/>
            <person name="Habara T."/>
            <person name="Sakai H."/>
            <person name="Sato Y."/>
            <person name="Wilson G."/>
            <person name="Kumar K."/>
            <person name="McCouch S."/>
            <person name="Juretic N."/>
            <person name="Hoen D."/>
            <person name="Wright S."/>
            <person name="Bruskiewich R."/>
            <person name="Bureau T."/>
            <person name="Miyao A."/>
            <person name="Hirochika H."/>
            <person name="Nishikawa T."/>
            <person name="Kadowaki K."/>
            <person name="Sugiura M."/>
            <person name="Burr B."/>
            <person name="Sasaki T."/>
        </authorList>
    </citation>
    <scope>NUCLEOTIDE SEQUENCE [LARGE SCALE GENOMIC DNA]</scope>
    <source>
        <strain evidence="6">cv. Nipponbare</strain>
    </source>
</reference>
<organism evidence="5 6">
    <name type="scientific">Oryza sativa subsp. japonica</name>
    <name type="common">Rice</name>
    <dbReference type="NCBI Taxonomy" id="39947"/>
    <lineage>
        <taxon>Eukaryota</taxon>
        <taxon>Viridiplantae</taxon>
        <taxon>Streptophyta</taxon>
        <taxon>Embryophyta</taxon>
        <taxon>Tracheophyta</taxon>
        <taxon>Spermatophyta</taxon>
        <taxon>Magnoliopsida</taxon>
        <taxon>Liliopsida</taxon>
        <taxon>Poales</taxon>
        <taxon>Poaceae</taxon>
        <taxon>BOP clade</taxon>
        <taxon>Oryzoideae</taxon>
        <taxon>Oryzeae</taxon>
        <taxon>Oryzinae</taxon>
        <taxon>Oryza</taxon>
        <taxon>Oryza sativa</taxon>
    </lineage>
</organism>
<gene>
    <name evidence="5" type="ordered locus">Os06g0305400</name>
    <name evidence="5" type="ORF">OSNPB_060305400</name>
</gene>
<feature type="compositionally biased region" description="Basic residues" evidence="2">
    <location>
        <begin position="506"/>
        <end position="517"/>
    </location>
</feature>
<feature type="region of interest" description="Disordered" evidence="2">
    <location>
        <begin position="74"/>
        <end position="93"/>
    </location>
</feature>
<dbReference type="PANTHER" id="PTHR13683:SF846">
    <property type="entry name" value="PEPTIDASE A1 DOMAIN-CONTAINING PROTEIN"/>
    <property type="match status" value="1"/>
</dbReference>
<dbReference type="InterPro" id="IPR033121">
    <property type="entry name" value="PEPTIDASE_A1"/>
</dbReference>
<dbReference type="FunFam" id="2.40.70.10:FF:000154">
    <property type="entry name" value="Aspartic proteinase nepenthesin-2"/>
    <property type="match status" value="1"/>
</dbReference>
<evidence type="ECO:0000313" key="5">
    <source>
        <dbReference type="EMBL" id="BAS97408.1"/>
    </source>
</evidence>
<dbReference type="Gramene" id="Os06t0305400-01">
    <property type="protein sequence ID" value="Os06t0305400-01"/>
    <property type="gene ID" value="Os06g0305400"/>
</dbReference>
<dbReference type="PaxDb" id="39947-A0A0P0WVN9"/>
<dbReference type="AlphaFoldDB" id="A0A0P0WVN9"/>
<dbReference type="InterPro" id="IPR001461">
    <property type="entry name" value="Aspartic_peptidase_A1"/>
</dbReference>
<feature type="domain" description="Peptidase A1" evidence="4">
    <location>
        <begin position="151"/>
        <end position="493"/>
    </location>
</feature>
<dbReference type="OMA" id="NDILHAD"/>
<feature type="compositionally biased region" description="Basic residues" evidence="2">
    <location>
        <begin position="526"/>
        <end position="538"/>
    </location>
</feature>
<feature type="compositionally biased region" description="Low complexity" evidence="2">
    <location>
        <begin position="557"/>
        <end position="572"/>
    </location>
</feature>
<name>A0A0P0WVN9_ORYSJ</name>
<dbReference type="Gene3D" id="2.40.70.10">
    <property type="entry name" value="Acid Proteases"/>
    <property type="match status" value="2"/>
</dbReference>
<dbReference type="InParanoid" id="A0A0P0WVN9"/>
<feature type="signal peptide" evidence="3">
    <location>
        <begin position="1"/>
        <end position="25"/>
    </location>
</feature>
<evidence type="ECO:0000259" key="4">
    <source>
        <dbReference type="PROSITE" id="PS51767"/>
    </source>
</evidence>
<evidence type="ECO:0000313" key="6">
    <source>
        <dbReference type="Proteomes" id="UP000059680"/>
    </source>
</evidence>
<dbReference type="EMBL" id="AP014962">
    <property type="protein sequence ID" value="BAS97408.1"/>
    <property type="molecule type" value="Genomic_DNA"/>
</dbReference>
<feature type="compositionally biased region" description="Low complexity" evidence="2">
    <location>
        <begin position="41"/>
        <end position="59"/>
    </location>
</feature>
<evidence type="ECO:0000256" key="2">
    <source>
        <dbReference type="SAM" id="MobiDB-lite"/>
    </source>
</evidence>
<reference evidence="5 6" key="2">
    <citation type="journal article" date="2013" name="Plant Cell Physiol.">
        <title>Rice Annotation Project Database (RAP-DB): an integrative and interactive database for rice genomics.</title>
        <authorList>
            <person name="Sakai H."/>
            <person name="Lee S.S."/>
            <person name="Tanaka T."/>
            <person name="Numa H."/>
            <person name="Kim J."/>
            <person name="Kawahara Y."/>
            <person name="Wakimoto H."/>
            <person name="Yang C.C."/>
            <person name="Iwamoto M."/>
            <person name="Abe T."/>
            <person name="Yamada Y."/>
            <person name="Muto A."/>
            <person name="Inokuchi H."/>
            <person name="Ikemura T."/>
            <person name="Matsumoto T."/>
            <person name="Sasaki T."/>
            <person name="Itoh T."/>
        </authorList>
    </citation>
    <scope>NUCLEOTIDE SEQUENCE [LARGE SCALE GENOMIC DNA]</scope>
    <source>
        <strain evidence="6">cv. Nipponbare</strain>
    </source>
</reference>
<feature type="chain" id="PRO_5006056876" evidence="3">
    <location>
        <begin position="26"/>
        <end position="629"/>
    </location>
</feature>
<evidence type="ECO:0000256" key="3">
    <source>
        <dbReference type="SAM" id="SignalP"/>
    </source>
</evidence>
<dbReference type="PROSITE" id="PS51767">
    <property type="entry name" value="PEPTIDASE_A1"/>
    <property type="match status" value="1"/>
</dbReference>
<dbReference type="SMR" id="A0A0P0WVN9"/>
<dbReference type="InterPro" id="IPR021109">
    <property type="entry name" value="Peptidase_aspartic_dom_sf"/>
</dbReference>
<comment type="similarity">
    <text evidence="1">Belongs to the peptidase A1 family.</text>
</comment>
<dbReference type="InterPro" id="IPR032861">
    <property type="entry name" value="TAXi_N"/>
</dbReference>
<reference evidence="5 6" key="3">
    <citation type="journal article" date="2013" name="Rice">
        <title>Improvement of the Oryza sativa Nipponbare reference genome using next generation sequence and optical map data.</title>
        <authorList>
            <person name="Kawahara Y."/>
            <person name="de la Bastide M."/>
            <person name="Hamilton J.P."/>
            <person name="Kanamori H."/>
            <person name="McCombie W.R."/>
            <person name="Ouyang S."/>
            <person name="Schwartz D.C."/>
            <person name="Tanaka T."/>
            <person name="Wu J."/>
            <person name="Zhou S."/>
            <person name="Childs K.L."/>
            <person name="Davidson R.M."/>
            <person name="Lin H."/>
            <person name="Quesada-Ocampo L."/>
            <person name="Vaillancourt B."/>
            <person name="Sakai H."/>
            <person name="Lee S.S."/>
            <person name="Kim J."/>
            <person name="Numa H."/>
            <person name="Itoh T."/>
            <person name="Buell C.R."/>
            <person name="Matsumoto T."/>
        </authorList>
    </citation>
    <scope>NUCLEOTIDE SEQUENCE [LARGE SCALE GENOMIC DNA]</scope>
    <source>
        <strain evidence="6">cv. Nipponbare</strain>
    </source>
</reference>
<accession>A0A0P0WVN9</accession>
<dbReference type="SUPFAM" id="SSF50630">
    <property type="entry name" value="Acid proteases"/>
    <property type="match status" value="1"/>
</dbReference>
<dbReference type="PANTHER" id="PTHR13683">
    <property type="entry name" value="ASPARTYL PROTEASES"/>
    <property type="match status" value="1"/>
</dbReference>